<accession>A0A846X1F1</accession>
<feature type="transmembrane region" description="Helical" evidence="1">
    <location>
        <begin position="43"/>
        <end position="66"/>
    </location>
</feature>
<feature type="transmembrane region" description="Helical" evidence="1">
    <location>
        <begin position="12"/>
        <end position="37"/>
    </location>
</feature>
<protein>
    <submittedName>
        <fullName evidence="2">Uncharacterized protein</fullName>
    </submittedName>
</protein>
<comment type="caution">
    <text evidence="2">The sequence shown here is derived from an EMBL/GenBank/DDBJ whole genome shotgun (WGS) entry which is preliminary data.</text>
</comment>
<organism evidence="2 3">
    <name type="scientific">Tsukamurella spumae</name>
    <dbReference type="NCBI Taxonomy" id="44753"/>
    <lineage>
        <taxon>Bacteria</taxon>
        <taxon>Bacillati</taxon>
        <taxon>Actinomycetota</taxon>
        <taxon>Actinomycetes</taxon>
        <taxon>Mycobacteriales</taxon>
        <taxon>Tsukamurellaceae</taxon>
        <taxon>Tsukamurella</taxon>
    </lineage>
</organism>
<gene>
    <name evidence="2" type="ORF">HF999_11610</name>
</gene>
<evidence type="ECO:0000313" key="2">
    <source>
        <dbReference type="EMBL" id="NKY19013.1"/>
    </source>
</evidence>
<keyword evidence="1" id="KW-0472">Membrane</keyword>
<dbReference type="RefSeq" id="WP_168546029.1">
    <property type="nucleotide sequence ID" value="NZ_BAAAKS010000017.1"/>
</dbReference>
<reference evidence="2 3" key="1">
    <citation type="submission" date="2020-04" db="EMBL/GenBank/DDBJ databases">
        <title>MicrobeNet Type strains.</title>
        <authorList>
            <person name="Nicholson A.C."/>
        </authorList>
    </citation>
    <scope>NUCLEOTIDE SEQUENCE [LARGE SCALE GENOMIC DNA]</scope>
    <source>
        <strain evidence="2 3">DSM 44113</strain>
    </source>
</reference>
<name>A0A846X1F1_9ACTN</name>
<dbReference type="AlphaFoldDB" id="A0A846X1F1"/>
<dbReference type="EMBL" id="JAAXOQ010000013">
    <property type="protein sequence ID" value="NKY19013.1"/>
    <property type="molecule type" value="Genomic_DNA"/>
</dbReference>
<proteinExistence type="predicted"/>
<sequence length="167" mass="18590">MLHSFLRMNWWILDLLIVPIAWICFVAGFVLVLTGFIRGGAAGLLGLVVVPVMVAATAVIGAWWWIAPQTWFSMHRALYEQALRVDIGDDYYGRLPVHLRFLTEGGLASQWSDGARFFPQWTGIPDDAGGFIHSPSGSPEGRDMYGMGCTDPVPLGGQWWMCGMRSW</sequence>
<evidence type="ECO:0000313" key="3">
    <source>
        <dbReference type="Proteomes" id="UP000582646"/>
    </source>
</evidence>
<evidence type="ECO:0000256" key="1">
    <source>
        <dbReference type="SAM" id="Phobius"/>
    </source>
</evidence>
<keyword evidence="1" id="KW-0812">Transmembrane</keyword>
<keyword evidence="3" id="KW-1185">Reference proteome</keyword>
<keyword evidence="1" id="KW-1133">Transmembrane helix</keyword>
<dbReference type="Proteomes" id="UP000582646">
    <property type="component" value="Unassembled WGS sequence"/>
</dbReference>